<comment type="similarity">
    <text evidence="2 10 13">Belongs to the SecY/SEC61-alpha family.</text>
</comment>
<reference evidence="14 15" key="1">
    <citation type="submission" date="2017-09" db="EMBL/GenBank/DDBJ databases">
        <title>Depth-based differentiation of microbial function through sediment-hosted aquifers and enrichment of novel symbionts in the deep terrestrial subsurface.</title>
        <authorList>
            <person name="Probst A.J."/>
            <person name="Ladd B."/>
            <person name="Jarett J.K."/>
            <person name="Geller-Mcgrath D.E."/>
            <person name="Sieber C.M."/>
            <person name="Emerson J.B."/>
            <person name="Anantharaman K."/>
            <person name="Thomas B.C."/>
            <person name="Malmstrom R."/>
            <person name="Stieglmeier M."/>
            <person name="Klingl A."/>
            <person name="Woyke T."/>
            <person name="Ryan C.M."/>
            <person name="Banfield J.F."/>
        </authorList>
    </citation>
    <scope>NUCLEOTIDE SEQUENCE [LARGE SCALE GENOMIC DNA]</scope>
    <source>
        <strain evidence="14">CG22_combo_CG10-13_8_21_14_all_38_20</strain>
    </source>
</reference>
<keyword evidence="8 10" id="KW-0472">Membrane</keyword>
<dbReference type="GO" id="GO:0065002">
    <property type="term" value="P:intracellular protein transmembrane transport"/>
    <property type="evidence" value="ECO:0007669"/>
    <property type="project" value="UniProtKB-UniRule"/>
</dbReference>
<keyword evidence="7 10" id="KW-0811">Translocation</keyword>
<evidence type="ECO:0000256" key="1">
    <source>
        <dbReference type="ARBA" id="ARBA00004141"/>
    </source>
</evidence>
<dbReference type="NCBIfam" id="TIGR00967">
    <property type="entry name" value="3a0501s007"/>
    <property type="match status" value="1"/>
</dbReference>
<dbReference type="InterPro" id="IPR002208">
    <property type="entry name" value="SecY/SEC61-alpha"/>
</dbReference>
<keyword evidence="5 10" id="KW-0653">Protein transport</keyword>
<evidence type="ECO:0000256" key="6">
    <source>
        <dbReference type="ARBA" id="ARBA00022989"/>
    </source>
</evidence>
<feature type="transmembrane region" description="Helical" evidence="10">
    <location>
        <begin position="386"/>
        <end position="408"/>
    </location>
</feature>
<keyword evidence="4 10" id="KW-0812">Transmembrane</keyword>
<dbReference type="HAMAP" id="MF_01465">
    <property type="entry name" value="SecY"/>
    <property type="match status" value="1"/>
</dbReference>
<keyword evidence="6 10" id="KW-1133">Transmembrane helix</keyword>
<dbReference type="PROSITE" id="PS00756">
    <property type="entry name" value="SECY_2"/>
    <property type="match status" value="1"/>
</dbReference>
<feature type="transmembrane region" description="Helical" evidence="10">
    <location>
        <begin position="21"/>
        <end position="42"/>
    </location>
</feature>
<dbReference type="FunFam" id="1.10.3370.10:FF:000001">
    <property type="entry name" value="Preprotein translocase subunit SecY"/>
    <property type="match status" value="1"/>
</dbReference>
<dbReference type="SUPFAM" id="SSF103491">
    <property type="entry name" value="Preprotein translocase SecY subunit"/>
    <property type="match status" value="1"/>
</dbReference>
<evidence type="ECO:0000256" key="2">
    <source>
        <dbReference type="ARBA" id="ARBA00005751"/>
    </source>
</evidence>
<dbReference type="Gene3D" id="1.10.3370.10">
    <property type="entry name" value="SecY subunit domain"/>
    <property type="match status" value="1"/>
</dbReference>
<comment type="subunit">
    <text evidence="10">Component of the Sec protein translocase complex. Heterotrimer consisting of SecY, SecE and SecG subunits. The heterotrimers can form oligomers, although 1 heterotrimer is thought to be able to translocate proteins. Interacts with the ribosome. Interacts with SecDF, and other proteins may be involved. Interacts with SecA.</text>
</comment>
<dbReference type="EMBL" id="PCTA01000003">
    <property type="protein sequence ID" value="PIP62171.1"/>
    <property type="molecule type" value="Genomic_DNA"/>
</dbReference>
<feature type="transmembrane region" description="Helical" evidence="10">
    <location>
        <begin position="308"/>
        <end position="330"/>
    </location>
</feature>
<feature type="transmembrane region" description="Helical" evidence="10">
    <location>
        <begin position="146"/>
        <end position="167"/>
    </location>
</feature>
<accession>A0A2H0BX33</accession>
<evidence type="ECO:0000256" key="11">
    <source>
        <dbReference type="RuleBase" id="RU000537"/>
    </source>
</evidence>
<protein>
    <recommendedName>
        <fullName evidence="9 10">Protein translocase subunit SecY</fullName>
    </recommendedName>
</protein>
<evidence type="ECO:0000256" key="3">
    <source>
        <dbReference type="ARBA" id="ARBA00022448"/>
    </source>
</evidence>
<dbReference type="PANTHER" id="PTHR10906">
    <property type="entry name" value="SECY/SEC61-ALPHA FAMILY MEMBER"/>
    <property type="match status" value="1"/>
</dbReference>
<dbReference type="PRINTS" id="PR00303">
    <property type="entry name" value="SECYTRNLCASE"/>
</dbReference>
<dbReference type="InterPro" id="IPR023201">
    <property type="entry name" value="SecY_dom_sf"/>
</dbReference>
<gene>
    <name evidence="10" type="primary">secY</name>
    <name evidence="14" type="ORF">COW99_00610</name>
</gene>
<feature type="transmembrane region" description="Helical" evidence="10">
    <location>
        <begin position="179"/>
        <end position="200"/>
    </location>
</feature>
<evidence type="ECO:0000256" key="7">
    <source>
        <dbReference type="ARBA" id="ARBA00023010"/>
    </source>
</evidence>
<comment type="subcellular location">
    <subcellularLocation>
        <location evidence="10">Cell membrane</location>
        <topology evidence="10">Multi-pass membrane protein</topology>
    </subcellularLocation>
    <subcellularLocation>
        <location evidence="1 12">Membrane</location>
        <topology evidence="1 12">Multi-pass membrane protein</topology>
    </subcellularLocation>
</comment>
<feature type="transmembrane region" description="Helical" evidence="10">
    <location>
        <begin position="62"/>
        <end position="95"/>
    </location>
</feature>
<comment type="caution">
    <text evidence="14">The sequence shown here is derived from an EMBL/GenBank/DDBJ whole genome shotgun (WGS) entry which is preliminary data.</text>
</comment>
<evidence type="ECO:0000256" key="13">
    <source>
        <dbReference type="RuleBase" id="RU004349"/>
    </source>
</evidence>
<evidence type="ECO:0000256" key="5">
    <source>
        <dbReference type="ARBA" id="ARBA00022927"/>
    </source>
</evidence>
<evidence type="ECO:0000256" key="9">
    <source>
        <dbReference type="ARBA" id="ARBA00039733"/>
    </source>
</evidence>
<dbReference type="PIRSF" id="PIRSF004557">
    <property type="entry name" value="SecY"/>
    <property type="match status" value="1"/>
</dbReference>
<evidence type="ECO:0000313" key="14">
    <source>
        <dbReference type="EMBL" id="PIP62171.1"/>
    </source>
</evidence>
<dbReference type="Proteomes" id="UP000231246">
    <property type="component" value="Unassembled WGS sequence"/>
</dbReference>
<dbReference type="GO" id="GO:0006605">
    <property type="term" value="P:protein targeting"/>
    <property type="evidence" value="ECO:0007669"/>
    <property type="project" value="UniProtKB-UniRule"/>
</dbReference>
<evidence type="ECO:0000313" key="15">
    <source>
        <dbReference type="Proteomes" id="UP000231246"/>
    </source>
</evidence>
<dbReference type="InterPro" id="IPR030659">
    <property type="entry name" value="SecY_CS"/>
</dbReference>
<evidence type="ECO:0000256" key="10">
    <source>
        <dbReference type="HAMAP-Rule" id="MF_01465"/>
    </source>
</evidence>
<keyword evidence="3 10" id="KW-0813">Transport</keyword>
<dbReference type="Pfam" id="PF00344">
    <property type="entry name" value="SecY"/>
    <property type="match status" value="1"/>
</dbReference>
<dbReference type="PROSITE" id="PS00755">
    <property type="entry name" value="SECY_1"/>
    <property type="match status" value="1"/>
</dbReference>
<feature type="transmembrane region" description="Helical" evidence="10">
    <location>
        <begin position="262"/>
        <end position="280"/>
    </location>
</feature>
<evidence type="ECO:0000256" key="4">
    <source>
        <dbReference type="ARBA" id="ARBA00022692"/>
    </source>
</evidence>
<feature type="transmembrane region" description="Helical" evidence="10">
    <location>
        <begin position="358"/>
        <end position="380"/>
    </location>
</feature>
<proteinExistence type="inferred from homology"/>
<organism evidence="14 15">
    <name type="scientific">Candidatus Roizmanbacteria bacterium CG22_combo_CG10-13_8_21_14_all_38_20</name>
    <dbReference type="NCBI Taxonomy" id="1974862"/>
    <lineage>
        <taxon>Bacteria</taxon>
        <taxon>Candidatus Roizmaniibacteriota</taxon>
    </lineage>
</organism>
<sequence>MNSILDPIVKSFQAPDLRKKILFTFGIFFVFRLFVFIPVPGVQREALSNFFAQNQLLSLLDIFSGGTLANFSIMALGLNPYINASIILQLATVVFPKLEELSKEGDFGRQKINQYTRFLTVPIAIAQSVGIYVLLRNQGIISELSIVSLVAVVATLVCGSLLLMWLGELISEYGMGNGISLLIFAGIVGRLPVSIFQTVSVINQETIFQTLVFTTMGIVVIGAIVFVNEGTRQIRIQYARRVQGRKMYGGNATYLPLKVNQAGVIPIIFAVSLILLPGFLSNFMAQASNPTIASIGQDISSLFNPEGLFYNIFYFLLVVAFTYFYTAVTFNPEKISAEVKKYGGFIPGIRPGTPTKNYLNYVLTRITLAGAIFLGIIAILPSIANAVTGIGTLIIGGTGLLIVVSVVLETTKKLESQLVMRNYDKYI</sequence>
<dbReference type="InterPro" id="IPR026593">
    <property type="entry name" value="SecY"/>
</dbReference>
<evidence type="ECO:0000256" key="8">
    <source>
        <dbReference type="ARBA" id="ARBA00023136"/>
    </source>
</evidence>
<feature type="transmembrane region" description="Helical" evidence="10">
    <location>
        <begin position="206"/>
        <end position="227"/>
    </location>
</feature>
<keyword evidence="10" id="KW-1003">Cell membrane</keyword>
<dbReference type="GO" id="GO:0043952">
    <property type="term" value="P:protein transport by the Sec complex"/>
    <property type="evidence" value="ECO:0007669"/>
    <property type="project" value="UniProtKB-UniRule"/>
</dbReference>
<comment type="function">
    <text evidence="10 11">The central subunit of the protein translocation channel SecYEG. Consists of two halves formed by TMs 1-5 and 6-10. These two domains form a lateral gate at the front which open onto the bilayer between TMs 2 and 7, and are clamped together by SecE at the back. The channel is closed by both a pore ring composed of hydrophobic SecY resides and a short helix (helix 2A) on the extracellular side of the membrane which forms a plug. The plug probably moves laterally to allow the channel to open. The ring and the pore may move independently.</text>
</comment>
<dbReference type="GO" id="GO:0005886">
    <property type="term" value="C:plasma membrane"/>
    <property type="evidence" value="ECO:0007669"/>
    <property type="project" value="UniProtKB-SubCell"/>
</dbReference>
<evidence type="ECO:0000256" key="12">
    <source>
        <dbReference type="RuleBase" id="RU003484"/>
    </source>
</evidence>
<feature type="transmembrane region" description="Helical" evidence="10">
    <location>
        <begin position="115"/>
        <end position="134"/>
    </location>
</feature>
<dbReference type="AlphaFoldDB" id="A0A2H0BX33"/>
<name>A0A2H0BX33_9BACT</name>